<dbReference type="AlphaFoldDB" id="A0A3Q1HD08"/>
<evidence type="ECO:0000256" key="2">
    <source>
        <dbReference type="ARBA" id="ARBA00022490"/>
    </source>
</evidence>
<dbReference type="CDD" id="cd02970">
    <property type="entry name" value="PRX_like2"/>
    <property type="match status" value="1"/>
</dbReference>
<name>A0A3Q1HD08_ANATE</name>
<dbReference type="Proteomes" id="UP000265040">
    <property type="component" value="Chromosome 15"/>
</dbReference>
<dbReference type="GO" id="GO:0005737">
    <property type="term" value="C:cytoplasm"/>
    <property type="evidence" value="ECO:0007669"/>
    <property type="project" value="UniProtKB-SubCell"/>
</dbReference>
<comment type="similarity">
    <text evidence="5">Belongs to the peroxiredoxin-like PRXL2 family. PRXL2A subfamily.</text>
</comment>
<keyword evidence="9" id="KW-1133">Transmembrane helix</keyword>
<evidence type="ECO:0000256" key="9">
    <source>
        <dbReference type="SAM" id="Phobius"/>
    </source>
</evidence>
<evidence type="ECO:0000256" key="6">
    <source>
        <dbReference type="ARBA" id="ARBA00023849"/>
    </source>
</evidence>
<keyword evidence="9" id="KW-0812">Transmembrane</keyword>
<dbReference type="PANTHER" id="PTHR28630">
    <property type="match status" value="1"/>
</dbReference>
<evidence type="ECO:0000256" key="7">
    <source>
        <dbReference type="ARBA" id="ARBA00032058"/>
    </source>
</evidence>
<keyword evidence="11" id="KW-1185">Reference proteome</keyword>
<dbReference type="STRING" id="64144.ENSATEP00000002738"/>
<keyword evidence="3" id="KW-0049">Antioxidant</keyword>
<dbReference type="Ensembl" id="ENSATET00000002766.3">
    <property type="protein sequence ID" value="ENSATEP00000002738.3"/>
    <property type="gene ID" value="ENSATEG00000001944.3"/>
</dbReference>
<evidence type="ECO:0000256" key="3">
    <source>
        <dbReference type="ARBA" id="ARBA00022862"/>
    </source>
</evidence>
<dbReference type="GO" id="GO:0016209">
    <property type="term" value="F:antioxidant activity"/>
    <property type="evidence" value="ECO:0007669"/>
    <property type="project" value="UniProtKB-KW"/>
</dbReference>
<keyword evidence="4" id="KW-0676">Redox-active center</keyword>
<organism evidence="10 11">
    <name type="scientific">Anabas testudineus</name>
    <name type="common">Climbing perch</name>
    <name type="synonym">Anthias testudineus</name>
    <dbReference type="NCBI Taxonomy" id="64144"/>
    <lineage>
        <taxon>Eukaryota</taxon>
        <taxon>Metazoa</taxon>
        <taxon>Chordata</taxon>
        <taxon>Craniata</taxon>
        <taxon>Vertebrata</taxon>
        <taxon>Euteleostomi</taxon>
        <taxon>Actinopterygii</taxon>
        <taxon>Neopterygii</taxon>
        <taxon>Teleostei</taxon>
        <taxon>Neoteleostei</taxon>
        <taxon>Acanthomorphata</taxon>
        <taxon>Anabantaria</taxon>
        <taxon>Anabantiformes</taxon>
        <taxon>Anabantoidei</taxon>
        <taxon>Anabantidae</taxon>
        <taxon>Anabas</taxon>
    </lineage>
</organism>
<evidence type="ECO:0000256" key="5">
    <source>
        <dbReference type="ARBA" id="ARBA00023787"/>
    </source>
</evidence>
<sequence>MSGSCYHGQRALHHSHIPVFKTTMGMWSLGLGAVGAALAGIFLANTDLCLTKPAKASLEYLEDADLLLVLSAEDKVIKAKSLWEENGAVVMAEASELSSLKPQLEELGVPLVAVVKENIGTEISNFRPHFAGDIYVDEKKHFYGPLQRKMGGLGFIRLGVWQNFVRAWRSGYQGNMNGEGFILGGVFVMGPGDQGILLEHYEKQFGDKVNTADVLEAVKKIVPVK</sequence>
<proteinExistence type="inferred from homology"/>
<keyword evidence="2" id="KW-0963">Cytoplasm</keyword>
<dbReference type="Pfam" id="PF13911">
    <property type="entry name" value="AhpC-TSA_2"/>
    <property type="match status" value="1"/>
</dbReference>
<evidence type="ECO:0000256" key="4">
    <source>
        <dbReference type="ARBA" id="ARBA00023284"/>
    </source>
</evidence>
<dbReference type="GeneTree" id="ENSGT00940000164872"/>
<reference evidence="10" key="1">
    <citation type="submission" date="2021-04" db="EMBL/GenBank/DDBJ databases">
        <authorList>
            <consortium name="Wellcome Sanger Institute Data Sharing"/>
        </authorList>
    </citation>
    <scope>NUCLEOTIDE SEQUENCE [LARGE SCALE GENOMIC DNA]</scope>
</reference>
<evidence type="ECO:0000256" key="1">
    <source>
        <dbReference type="ARBA" id="ARBA00004496"/>
    </source>
</evidence>
<dbReference type="InterPro" id="IPR032801">
    <property type="entry name" value="PXL2A/B/C"/>
</dbReference>
<feature type="transmembrane region" description="Helical" evidence="9">
    <location>
        <begin position="24"/>
        <end position="45"/>
    </location>
</feature>
<protein>
    <recommendedName>
        <fullName evidence="6">Peroxiredoxin-like 2A</fullName>
    </recommendedName>
    <alternativeName>
        <fullName evidence="8">Peroxiredoxin-like 2 activated in M-CSF stimulated monocytes</fullName>
    </alternativeName>
    <alternativeName>
        <fullName evidence="7">Redox-regulatory protein FAM213A</fullName>
    </alternativeName>
</protein>
<dbReference type="InParanoid" id="A0A3Q1HD08"/>
<keyword evidence="9" id="KW-0472">Membrane</keyword>
<evidence type="ECO:0000313" key="11">
    <source>
        <dbReference type="Proteomes" id="UP000265040"/>
    </source>
</evidence>
<accession>A0A3Q1HD08</accession>
<reference evidence="10" key="3">
    <citation type="submission" date="2025-09" db="UniProtKB">
        <authorList>
            <consortium name="Ensembl"/>
        </authorList>
    </citation>
    <scope>IDENTIFICATION</scope>
</reference>
<dbReference type="PANTHER" id="PTHR28630:SF31">
    <property type="entry name" value="PEROXIREDOXIN-LIKE 2A"/>
    <property type="match status" value="1"/>
</dbReference>
<comment type="subcellular location">
    <subcellularLocation>
        <location evidence="1">Cytoplasm</location>
    </subcellularLocation>
</comment>
<evidence type="ECO:0000256" key="8">
    <source>
        <dbReference type="ARBA" id="ARBA00032129"/>
    </source>
</evidence>
<reference evidence="10" key="2">
    <citation type="submission" date="2025-08" db="UniProtKB">
        <authorList>
            <consortium name="Ensembl"/>
        </authorList>
    </citation>
    <scope>IDENTIFICATION</scope>
</reference>
<evidence type="ECO:0000313" key="10">
    <source>
        <dbReference type="Ensembl" id="ENSATEP00000002738.3"/>
    </source>
</evidence>